<dbReference type="AlphaFoldDB" id="A0A176RXD3"/>
<gene>
    <name evidence="1" type="ORF">THIOM_003939</name>
</gene>
<sequence>VITVSSDELKAIFEDDDIVRLEYPTDEFPTAETRIIIVFSEQSGKEPQYIDLQDWLDLFEDYKESQQQAEVMPKLYKAELPEHGEEFVCIVSFRINGDDEHVGQSVVSSEERDDCINAILEKYPNEHLDFSTEFMCKRCFQEQFTQQLKESEVSYYGSRMIH</sequence>
<dbReference type="Proteomes" id="UP000076962">
    <property type="component" value="Unassembled WGS sequence"/>
</dbReference>
<organism evidence="1 2">
    <name type="scientific">Candidatus Thiomargarita nelsonii</name>
    <dbReference type="NCBI Taxonomy" id="1003181"/>
    <lineage>
        <taxon>Bacteria</taxon>
        <taxon>Pseudomonadati</taxon>
        <taxon>Pseudomonadota</taxon>
        <taxon>Gammaproteobacteria</taxon>
        <taxon>Thiotrichales</taxon>
        <taxon>Thiotrichaceae</taxon>
        <taxon>Thiomargarita</taxon>
    </lineage>
</organism>
<proteinExistence type="predicted"/>
<evidence type="ECO:0000313" key="2">
    <source>
        <dbReference type="Proteomes" id="UP000076962"/>
    </source>
</evidence>
<accession>A0A176RXD3</accession>
<comment type="caution">
    <text evidence="1">The sequence shown here is derived from an EMBL/GenBank/DDBJ whole genome shotgun (WGS) entry which is preliminary data.</text>
</comment>
<keyword evidence="2" id="KW-1185">Reference proteome</keyword>
<name>A0A176RXD3_9GAMM</name>
<evidence type="ECO:0000313" key="1">
    <source>
        <dbReference type="EMBL" id="OAD20366.1"/>
    </source>
</evidence>
<reference evidence="1 2" key="1">
    <citation type="submission" date="2016-05" db="EMBL/GenBank/DDBJ databases">
        <title>Single-cell genome of chain-forming Candidatus Thiomargarita nelsonii and comparison to other large sulfur-oxidizing bacteria.</title>
        <authorList>
            <person name="Winkel M."/>
            <person name="Salman V."/>
            <person name="Woyke T."/>
            <person name="Schulz-Vogt H."/>
            <person name="Richter M."/>
            <person name="Flood B."/>
            <person name="Bailey J."/>
            <person name="Amann R."/>
            <person name="Mussmann M."/>
        </authorList>
    </citation>
    <scope>NUCLEOTIDE SEQUENCE [LARGE SCALE GENOMIC DNA]</scope>
    <source>
        <strain evidence="1 2">THI036</strain>
    </source>
</reference>
<feature type="non-terminal residue" evidence="1">
    <location>
        <position position="1"/>
    </location>
</feature>
<protein>
    <submittedName>
        <fullName evidence="1">Uncharacterized protein</fullName>
    </submittedName>
</protein>
<dbReference type="EMBL" id="LUTY01002434">
    <property type="protein sequence ID" value="OAD20366.1"/>
    <property type="molecule type" value="Genomic_DNA"/>
</dbReference>